<evidence type="ECO:0000259" key="16">
    <source>
        <dbReference type="SMART" id="SM00934"/>
    </source>
</evidence>
<dbReference type="InterPro" id="IPR001754">
    <property type="entry name" value="OMPdeCOase_dom"/>
</dbReference>
<proteinExistence type="inferred from homology"/>
<dbReference type="Gene3D" id="3.20.20.70">
    <property type="entry name" value="Aldolase class I"/>
    <property type="match status" value="1"/>
</dbReference>
<dbReference type="PANTHER" id="PTHR19278:SF9">
    <property type="entry name" value="URIDINE 5'-MONOPHOSPHATE SYNTHASE"/>
    <property type="match status" value="1"/>
</dbReference>
<dbReference type="PROSITE" id="PS00156">
    <property type="entry name" value="OMPDECASE"/>
    <property type="match status" value="1"/>
</dbReference>
<dbReference type="InterPro" id="IPR004467">
    <property type="entry name" value="Or_phspho_trans_dom"/>
</dbReference>
<dbReference type="NCBIfam" id="TIGR01740">
    <property type="entry name" value="pyrF"/>
    <property type="match status" value="1"/>
</dbReference>
<feature type="binding site" evidence="15">
    <location>
        <position position="449"/>
    </location>
    <ligand>
        <name>substrate</name>
    </ligand>
</feature>
<dbReference type="AlphaFoldDB" id="A0A6M2DG06"/>
<dbReference type="CDD" id="cd06223">
    <property type="entry name" value="PRTases_typeI"/>
    <property type="match status" value="1"/>
</dbReference>
<dbReference type="SMART" id="SM00934">
    <property type="entry name" value="OMPdecase"/>
    <property type="match status" value="1"/>
</dbReference>
<evidence type="ECO:0000256" key="1">
    <source>
        <dbReference type="ARBA" id="ARBA00004861"/>
    </source>
</evidence>
<evidence type="ECO:0000256" key="15">
    <source>
        <dbReference type="PIRSR" id="PIRSR614732-2"/>
    </source>
</evidence>
<reference evidence="17" key="1">
    <citation type="submission" date="2020-03" db="EMBL/GenBank/DDBJ databases">
        <title>Transcriptomic Profiling of the Digestive Tract of the Rat Flea, Xenopsylla cheopis, Following Blood Feeding and Infection with Yersinia pestis.</title>
        <authorList>
            <person name="Bland D.M."/>
            <person name="Martens C.A."/>
            <person name="Virtaneva K."/>
            <person name="Kanakabandi K."/>
            <person name="Long D."/>
            <person name="Rosenke R."/>
            <person name="Saturday G.A."/>
            <person name="Hoyt F.H."/>
            <person name="Bruno D.P."/>
            <person name="Ribeiro J.M.C."/>
            <person name="Hinnebusch J."/>
        </authorList>
    </citation>
    <scope>NUCLEOTIDE SEQUENCE</scope>
</reference>
<evidence type="ECO:0000313" key="17">
    <source>
        <dbReference type="EMBL" id="NOV43857.1"/>
    </source>
</evidence>
<evidence type="ECO:0000256" key="6">
    <source>
        <dbReference type="ARBA" id="ARBA00012321"/>
    </source>
</evidence>
<dbReference type="CDD" id="cd04725">
    <property type="entry name" value="OMP_decarboxylase_like"/>
    <property type="match status" value="1"/>
</dbReference>
<dbReference type="GO" id="GO:0004590">
    <property type="term" value="F:orotidine-5'-phosphate decarboxylase activity"/>
    <property type="evidence" value="ECO:0007669"/>
    <property type="project" value="UniProtKB-EC"/>
</dbReference>
<evidence type="ECO:0000256" key="4">
    <source>
        <dbReference type="ARBA" id="ARBA00009769"/>
    </source>
</evidence>
<dbReference type="GO" id="GO:0006207">
    <property type="term" value="P:'de novo' pyrimidine nucleobase biosynthetic process"/>
    <property type="evidence" value="ECO:0007669"/>
    <property type="project" value="InterPro"/>
</dbReference>
<feature type="binding site" evidence="15">
    <location>
        <position position="254"/>
    </location>
    <ligand>
        <name>substrate</name>
    </ligand>
</feature>
<feature type="binding site" evidence="15">
    <location>
        <position position="450"/>
    </location>
    <ligand>
        <name>substrate</name>
    </ligand>
</feature>
<dbReference type="GO" id="GO:0004588">
    <property type="term" value="F:orotate phosphoribosyltransferase activity"/>
    <property type="evidence" value="ECO:0007669"/>
    <property type="project" value="UniProtKB-EC"/>
</dbReference>
<dbReference type="InterPro" id="IPR018089">
    <property type="entry name" value="OMPdecase_AS"/>
</dbReference>
<dbReference type="InterPro" id="IPR011060">
    <property type="entry name" value="RibuloseP-bd_barrel"/>
</dbReference>
<feature type="binding site" evidence="15">
    <location>
        <position position="429"/>
    </location>
    <ligand>
        <name>substrate</name>
    </ligand>
</feature>
<keyword evidence="11" id="KW-0665">Pyrimidine biosynthesis</keyword>
<dbReference type="InterPro" id="IPR023031">
    <property type="entry name" value="OPRT"/>
</dbReference>
<dbReference type="InterPro" id="IPR029057">
    <property type="entry name" value="PRTase-like"/>
</dbReference>
<dbReference type="EC" id="4.1.1.23" evidence="6"/>
<feature type="active site" description="For OMPdecase activity" evidence="14">
    <location>
        <position position="309"/>
    </location>
</feature>
<comment type="pathway">
    <text evidence="2">Pyrimidine metabolism; UMP biosynthesis via de novo pathway; UMP from orotate: step 1/2.</text>
</comment>
<evidence type="ECO:0000256" key="9">
    <source>
        <dbReference type="ARBA" id="ARBA00022679"/>
    </source>
</evidence>
<dbReference type="InterPro" id="IPR013785">
    <property type="entry name" value="Aldolase_TIM"/>
</dbReference>
<accession>A0A6M2DG06</accession>
<dbReference type="NCBIfam" id="TIGR00336">
    <property type="entry name" value="pyrE"/>
    <property type="match status" value="1"/>
</dbReference>
<evidence type="ECO:0000256" key="5">
    <source>
        <dbReference type="ARBA" id="ARBA00011971"/>
    </source>
</evidence>
<feature type="binding site" evidence="15">
    <location>
        <position position="370"/>
    </location>
    <ligand>
        <name>substrate</name>
    </ligand>
</feature>
<evidence type="ECO:0000256" key="3">
    <source>
        <dbReference type="ARBA" id="ARBA00006221"/>
    </source>
</evidence>
<comment type="similarity">
    <text evidence="4">In the C-terminal section; belongs to the OMP decarboxylase family.</text>
</comment>
<dbReference type="SUPFAM" id="SSF53271">
    <property type="entry name" value="PRTase-like"/>
    <property type="match status" value="1"/>
</dbReference>
<evidence type="ECO:0000256" key="13">
    <source>
        <dbReference type="ARBA" id="ARBA00023268"/>
    </source>
</evidence>
<comment type="similarity">
    <text evidence="3">In the N-terminal section; belongs to the purine/pyrimidine phosphoribosyltransferase family.</text>
</comment>
<evidence type="ECO:0000256" key="12">
    <source>
        <dbReference type="ARBA" id="ARBA00023239"/>
    </source>
</evidence>
<dbReference type="Pfam" id="PF00156">
    <property type="entry name" value="Pribosyltran"/>
    <property type="match status" value="1"/>
</dbReference>
<dbReference type="NCBIfam" id="NF010382">
    <property type="entry name" value="PRK13809.1"/>
    <property type="match status" value="1"/>
</dbReference>
<evidence type="ECO:0000256" key="14">
    <source>
        <dbReference type="PIRSR" id="PIRSR614732-1"/>
    </source>
</evidence>
<dbReference type="GO" id="GO:0044205">
    <property type="term" value="P:'de novo' UMP biosynthetic process"/>
    <property type="evidence" value="ECO:0007669"/>
    <property type="project" value="UniProtKB-UniPathway"/>
</dbReference>
<dbReference type="Pfam" id="PF00215">
    <property type="entry name" value="OMPdecase"/>
    <property type="match status" value="1"/>
</dbReference>
<dbReference type="InterPro" id="IPR014732">
    <property type="entry name" value="OMPdecase"/>
</dbReference>
<feature type="active site" description="For OMPdecase activity" evidence="14">
    <location>
        <position position="307"/>
    </location>
</feature>
<comment type="pathway">
    <text evidence="1">Pyrimidine metabolism; UMP biosynthesis via de novo pathway; UMP from orotate: step 2/2.</text>
</comment>
<feature type="active site" description="For OMPdecase activity" evidence="14">
    <location>
        <position position="312"/>
    </location>
</feature>
<name>A0A6M2DG06_XENCH</name>
<feature type="binding site" evidence="15">
    <location>
        <position position="276"/>
    </location>
    <ligand>
        <name>substrate</name>
    </ligand>
</feature>
<evidence type="ECO:0000256" key="11">
    <source>
        <dbReference type="ARBA" id="ARBA00022975"/>
    </source>
</evidence>
<dbReference type="HAMAP" id="MF_01208">
    <property type="entry name" value="PyrE"/>
    <property type="match status" value="1"/>
</dbReference>
<dbReference type="Gene3D" id="3.40.50.2020">
    <property type="match status" value="1"/>
</dbReference>
<feature type="domain" description="Orotidine 5'-phosphate decarboxylase" evidence="16">
    <location>
        <begin position="248"/>
        <end position="465"/>
    </location>
</feature>
<dbReference type="EMBL" id="GIIL01000131">
    <property type="protein sequence ID" value="NOV43857.1"/>
    <property type="molecule type" value="Transcribed_RNA"/>
</dbReference>
<dbReference type="SUPFAM" id="SSF51366">
    <property type="entry name" value="Ribulose-phoshate binding barrel"/>
    <property type="match status" value="1"/>
</dbReference>
<organism evidence="17">
    <name type="scientific">Xenopsylla cheopis</name>
    <name type="common">Oriental rat flea</name>
    <name type="synonym">Pulex cheopis</name>
    <dbReference type="NCBI Taxonomy" id="163159"/>
    <lineage>
        <taxon>Eukaryota</taxon>
        <taxon>Metazoa</taxon>
        <taxon>Ecdysozoa</taxon>
        <taxon>Arthropoda</taxon>
        <taxon>Hexapoda</taxon>
        <taxon>Insecta</taxon>
        <taxon>Pterygota</taxon>
        <taxon>Neoptera</taxon>
        <taxon>Endopterygota</taxon>
        <taxon>Siphonaptera</taxon>
        <taxon>Pulicidae</taxon>
        <taxon>Xenopsyllinae</taxon>
        <taxon>Xenopsylla</taxon>
    </lineage>
</organism>
<keyword evidence="8 17" id="KW-0328">Glycosyltransferase</keyword>
<protein>
    <recommendedName>
        <fullName evidence="7">Uridine 5'-monophosphate synthase</fullName>
        <ecNumber evidence="5">2.4.2.10</ecNumber>
        <ecNumber evidence="6">4.1.1.23</ecNumber>
    </recommendedName>
</protein>
<dbReference type="FunFam" id="3.40.50.2020:FF:000025">
    <property type="entry name" value="Uridine monophosphate synthetase"/>
    <property type="match status" value="1"/>
</dbReference>
<keyword evidence="12" id="KW-0456">Lyase</keyword>
<dbReference type="EC" id="2.4.2.10" evidence="5"/>
<dbReference type="InterPro" id="IPR000836">
    <property type="entry name" value="PRTase_dom"/>
</dbReference>
<keyword evidence="13" id="KW-0511">Multifunctional enzyme</keyword>
<dbReference type="FunFam" id="3.20.20.70:FF:000114">
    <property type="entry name" value="Decarboxylase,orotidine phosphate"/>
    <property type="match status" value="1"/>
</dbReference>
<dbReference type="PANTHER" id="PTHR19278">
    <property type="entry name" value="OROTATE PHOSPHORIBOSYLTRANSFERASE"/>
    <property type="match status" value="1"/>
</dbReference>
<keyword evidence="9 17" id="KW-0808">Transferase</keyword>
<dbReference type="UniPathway" id="UPA00070">
    <property type="reaction ID" value="UER00119"/>
</dbReference>
<evidence type="ECO:0000256" key="2">
    <source>
        <dbReference type="ARBA" id="ARBA00004889"/>
    </source>
</evidence>
<evidence type="ECO:0000256" key="7">
    <source>
        <dbReference type="ARBA" id="ARBA00015047"/>
    </source>
</evidence>
<keyword evidence="10" id="KW-0210">Decarboxylase</keyword>
<evidence type="ECO:0000256" key="8">
    <source>
        <dbReference type="ARBA" id="ARBA00022676"/>
    </source>
</evidence>
<evidence type="ECO:0000256" key="10">
    <source>
        <dbReference type="ARBA" id="ARBA00022793"/>
    </source>
</evidence>
<sequence length="478" mass="53386">MHSYEEQVKALAIKLFEINAFKFGEFKMKVGINSPVYFDLRVIVSYPDVMEELSRMLWDFAKDKSKCQHLCGVPYTALPVATLISVNAKIPMLIRRKEAKSYGTKKLIEGKFQTGDTCLIIEDIVTSGASILETVKDLETEGLKVTDAIVVVDREQGGSDNIKNHGIKMHSLFTLTQLLQILRDAGKIQQETLESVQTYLKAVQIKPDGSFKNNSVDRTKLSYEERAKITKNEVAKKLFSIMATKQTNLCVALDLTKSSDILDILEQVGPHICVLKLHCDIIEDFNDNLVENILKLSERHNFLIMEDRKFADIGNTVKLQLTAGLHKIGSWADLITVHGISGPGVIDSIRSGLKAKAWENKGIFLLAEMSSKDNLLTPSYTEAILKQTFQNLDLVAGLVCQNKHIIKEPGLIQFTPGVQLNQGVDSLDQIYNTPNKVVKINGADIAVVGRGITEAKSPENTAKVYRDQLWQAYLDRLH</sequence>